<dbReference type="KEGG" id="ctc:CTC_01537"/>
<dbReference type="EMBL" id="AE015927">
    <property type="protein sequence ID" value="AAO36088.1"/>
    <property type="molecule type" value="Genomic_DNA"/>
</dbReference>
<dbReference type="HOGENOM" id="CLU_830815_0_0_9"/>
<reference evidence="2 3" key="1">
    <citation type="journal article" date="2003" name="Proc. Natl. Acad. Sci. U.S.A.">
        <title>The genome sequence of Clostridium tetani, the causative agent of tetanus disease.</title>
        <authorList>
            <person name="Brueggemann H."/>
            <person name="Baumer S."/>
            <person name="Fricke W.F."/>
            <person name="Wiezer A."/>
            <person name="Liesegang H."/>
            <person name="Decker I."/>
            <person name="Herzberg C."/>
            <person name="Martinez-Arias R."/>
            <person name="Merkl R."/>
            <person name="Henne A."/>
            <person name="Gottschalk G."/>
        </authorList>
    </citation>
    <scope>NUCLEOTIDE SEQUENCE [LARGE SCALE GENOMIC DNA]</scope>
    <source>
        <strain evidence="3">Massachusetts / E88</strain>
    </source>
</reference>
<dbReference type="Gene3D" id="3.30.70.1070">
    <property type="entry name" value="Sporulation related repeat"/>
    <property type="match status" value="1"/>
</dbReference>
<proteinExistence type="predicted"/>
<dbReference type="OrthoDB" id="5344211at2"/>
<dbReference type="Pfam" id="PF01520">
    <property type="entry name" value="Amidase_3"/>
    <property type="match status" value="1"/>
</dbReference>
<dbReference type="GeneID" id="25393082"/>
<gene>
    <name evidence="2" type="ordered locus">CTC_01537</name>
</gene>
<dbReference type="Gene3D" id="3.40.630.40">
    <property type="entry name" value="Zn-dependent exopeptidases"/>
    <property type="match status" value="1"/>
</dbReference>
<dbReference type="Proteomes" id="UP000001412">
    <property type="component" value="Chromosome"/>
</dbReference>
<protein>
    <submittedName>
        <fullName evidence="2">N-acetylmuramoyl-L-alanine amidase-like protein</fullName>
    </submittedName>
</protein>
<keyword evidence="3" id="KW-1185">Reference proteome</keyword>
<dbReference type="GO" id="GO:0042834">
    <property type="term" value="F:peptidoglycan binding"/>
    <property type="evidence" value="ECO:0007669"/>
    <property type="project" value="InterPro"/>
</dbReference>
<evidence type="ECO:0000259" key="1">
    <source>
        <dbReference type="PROSITE" id="PS51724"/>
    </source>
</evidence>
<organism evidence="2 3">
    <name type="scientific">Clostridium tetani (strain Massachusetts / E88)</name>
    <dbReference type="NCBI Taxonomy" id="212717"/>
    <lineage>
        <taxon>Bacteria</taxon>
        <taxon>Bacillati</taxon>
        <taxon>Bacillota</taxon>
        <taxon>Clostridia</taxon>
        <taxon>Eubacteriales</taxon>
        <taxon>Clostridiaceae</taxon>
        <taxon>Clostridium</taxon>
    </lineage>
</organism>
<evidence type="ECO:0000313" key="2">
    <source>
        <dbReference type="EMBL" id="AAO36088.1"/>
    </source>
</evidence>
<dbReference type="PROSITE" id="PS51724">
    <property type="entry name" value="SPOR"/>
    <property type="match status" value="1"/>
</dbReference>
<sequence>MSIKIAIRRGHQRTGKDLGAEGFVKEIEAVEQYMPYIIESLKSKGYEVLDVTPPEANRSLADSLSYSINKAREFGADLFISCHANAFKITDSAMGGEVIFPPGDSVSRNYALDVCNVLKKNGFINRCAKPDTRGLAEMNGKVGCPAIILEPFFIDSKADVNNFNWVGGVKLGREIGKAINVIPNPYKPASKASISVDGGGTILNNKSAINLIIRDFSSDIDRIFGYIDNDKKASYAFDINPLNDNYVKLEKNCSKAIYKRNEGYTFSPNTNYKVRVEGYKNGKVVTKNEIVLKTLDIEDDKLYRVQVGAFKDKDNADKLRNELKNKGFNGFIKE</sequence>
<dbReference type="CDD" id="cd02696">
    <property type="entry name" value="MurNAc-LAA"/>
    <property type="match status" value="1"/>
</dbReference>
<dbReference type="InterPro" id="IPR007730">
    <property type="entry name" value="SPOR-like_dom"/>
</dbReference>
<dbReference type="STRING" id="212717.CTC_01537"/>
<dbReference type="GO" id="GO:0009253">
    <property type="term" value="P:peptidoglycan catabolic process"/>
    <property type="evidence" value="ECO:0007669"/>
    <property type="project" value="InterPro"/>
</dbReference>
<dbReference type="SUPFAM" id="SSF53187">
    <property type="entry name" value="Zn-dependent exopeptidases"/>
    <property type="match status" value="1"/>
</dbReference>
<dbReference type="SUPFAM" id="SSF110997">
    <property type="entry name" value="Sporulation related repeat"/>
    <property type="match status" value="1"/>
</dbReference>
<dbReference type="InterPro" id="IPR002508">
    <property type="entry name" value="MurNAc-LAA_cat"/>
</dbReference>
<accession>Q894K4</accession>
<dbReference type="GO" id="GO:0008745">
    <property type="term" value="F:N-acetylmuramoyl-L-alanine amidase activity"/>
    <property type="evidence" value="ECO:0007669"/>
    <property type="project" value="InterPro"/>
</dbReference>
<dbReference type="RefSeq" id="WP_011099748.1">
    <property type="nucleotide sequence ID" value="NC_004557.1"/>
</dbReference>
<dbReference type="InterPro" id="IPR036680">
    <property type="entry name" value="SPOR-like_sf"/>
</dbReference>
<dbReference type="AlphaFoldDB" id="Q894K4"/>
<dbReference type="Pfam" id="PF05036">
    <property type="entry name" value="SPOR"/>
    <property type="match status" value="1"/>
</dbReference>
<evidence type="ECO:0000313" key="3">
    <source>
        <dbReference type="Proteomes" id="UP000001412"/>
    </source>
</evidence>
<feature type="domain" description="SPOR" evidence="1">
    <location>
        <begin position="297"/>
        <end position="334"/>
    </location>
</feature>
<name>Q894K4_CLOTE</name>